<dbReference type="Gene3D" id="1.25.40.880">
    <property type="entry name" value="Alkyl sulfatase, dimerisation domain"/>
    <property type="match status" value="1"/>
</dbReference>
<evidence type="ECO:0000313" key="3">
    <source>
        <dbReference type="Proteomes" id="UP000520156"/>
    </source>
</evidence>
<proteinExistence type="predicted"/>
<dbReference type="InterPro" id="IPR029228">
    <property type="entry name" value="Alkyl_sulf_dimr"/>
</dbReference>
<comment type="caution">
    <text evidence="2">The sequence shown here is derived from an EMBL/GenBank/DDBJ whole genome shotgun (WGS) entry which is preliminary data.</text>
</comment>
<dbReference type="GO" id="GO:0046983">
    <property type="term" value="F:protein dimerization activity"/>
    <property type="evidence" value="ECO:0007669"/>
    <property type="project" value="InterPro"/>
</dbReference>
<reference evidence="2 3" key="1">
    <citation type="submission" date="2020-08" db="EMBL/GenBank/DDBJ databases">
        <title>The genome sequence of Novosphingobium flavum 4Y4.</title>
        <authorList>
            <person name="Liu Y."/>
        </authorList>
    </citation>
    <scope>NUCLEOTIDE SEQUENCE [LARGE SCALE GENOMIC DNA]</scope>
    <source>
        <strain evidence="2 3">4Y4</strain>
    </source>
</reference>
<dbReference type="Proteomes" id="UP000520156">
    <property type="component" value="Unassembled WGS sequence"/>
</dbReference>
<dbReference type="RefSeq" id="WP_185681764.1">
    <property type="nucleotide sequence ID" value="NZ_JACLAU010000001.1"/>
</dbReference>
<dbReference type="PANTHER" id="PTHR43223:SF2">
    <property type="entry name" value="METALLO-BETA-LACTAMASE DOMAIN-CONTAINING PROTEIN"/>
    <property type="match status" value="1"/>
</dbReference>
<protein>
    <submittedName>
        <fullName evidence="2">MBL fold metallo-hydrolase</fullName>
    </submittedName>
</protein>
<name>A0A7X1F510_9SPHN</name>
<dbReference type="Gene3D" id="3.60.15.30">
    <property type="entry name" value="Metallo-beta-lactamase domain"/>
    <property type="match status" value="1"/>
</dbReference>
<dbReference type="AlphaFoldDB" id="A0A7X1F510"/>
<gene>
    <name evidence="2" type="ORF">H7F49_01435</name>
</gene>
<dbReference type="InterPro" id="IPR038536">
    <property type="entry name" value="Alkyl/aryl-sulf_dimr_sf"/>
</dbReference>
<dbReference type="Pfam" id="PF00753">
    <property type="entry name" value="Lactamase_B"/>
    <property type="match status" value="1"/>
</dbReference>
<keyword evidence="3" id="KW-1185">Reference proteome</keyword>
<dbReference type="InterPro" id="IPR052195">
    <property type="entry name" value="Bact_Alkyl/Aryl-Sulfatase"/>
</dbReference>
<dbReference type="EMBL" id="JACLAU010000001">
    <property type="protein sequence ID" value="MBC2650364.1"/>
    <property type="molecule type" value="Genomic_DNA"/>
</dbReference>
<feature type="domain" description="Metallo-beta-lactamase" evidence="1">
    <location>
        <begin position="40"/>
        <end position="240"/>
    </location>
</feature>
<accession>A0A7X1F510</accession>
<dbReference type="SUPFAM" id="SSF56281">
    <property type="entry name" value="Metallo-hydrolase/oxidoreductase"/>
    <property type="match status" value="1"/>
</dbReference>
<evidence type="ECO:0000313" key="2">
    <source>
        <dbReference type="EMBL" id="MBC2650364.1"/>
    </source>
</evidence>
<evidence type="ECO:0000259" key="1">
    <source>
        <dbReference type="SMART" id="SM00849"/>
    </source>
</evidence>
<dbReference type="GO" id="GO:0016787">
    <property type="term" value="F:hydrolase activity"/>
    <property type="evidence" value="ECO:0007669"/>
    <property type="project" value="UniProtKB-KW"/>
</dbReference>
<dbReference type="Pfam" id="PF14863">
    <property type="entry name" value="Alkyl_sulf_dimr"/>
    <property type="match status" value="1"/>
</dbReference>
<organism evidence="2 3">
    <name type="scientific">Novosphingobium aerophilum</name>
    <dbReference type="NCBI Taxonomy" id="2839843"/>
    <lineage>
        <taxon>Bacteria</taxon>
        <taxon>Pseudomonadati</taxon>
        <taxon>Pseudomonadota</taxon>
        <taxon>Alphaproteobacteria</taxon>
        <taxon>Sphingomonadales</taxon>
        <taxon>Sphingomonadaceae</taxon>
        <taxon>Novosphingobium</taxon>
    </lineage>
</organism>
<dbReference type="SMART" id="SM00849">
    <property type="entry name" value="Lactamase_B"/>
    <property type="match status" value="1"/>
</dbReference>
<keyword evidence="2" id="KW-0378">Hydrolase</keyword>
<dbReference type="InterPro" id="IPR001279">
    <property type="entry name" value="Metallo-B-lactamas"/>
</dbReference>
<sequence>MASDTPDQGKSPALAGLVRAGDVQTAAIAITPFVFQVNDISNLYLVTTADGDVMVNTGFMDNTERNIALLAPHRTGPLRKIVLTQSHADHFGGVDAFREAGTEVIGGPGFDEAWGDMKRLQPFFGPRSAKLWASTLRRGGTPKLPPEVKPDRLVDRVLDFTVGGRRFELIHAPEGETVDNLIVWLPDDRIAFTGNLVGPVWLSMPFFCTLRGDKPRAVWNTLKALRKLRDLAPEIVITGHGDPIRGAERIAADVDRMIGAIEWVRDFTLEGMNAGKTVHELMREARLPEALTIGEFHGKVSWAVKTIWDEYAGWFHYEDGTTELYGVPRSAIHADLVALAGADALAQRAEAHCTAGRPLEAIHLIDIVLGVEPGHRPALAVKLAAHQQLLAQATTGNLSETMWLRSEIADAERRLAEAE</sequence>
<dbReference type="InterPro" id="IPR036866">
    <property type="entry name" value="RibonucZ/Hydroxyglut_hydro"/>
</dbReference>
<dbReference type="PANTHER" id="PTHR43223">
    <property type="entry name" value="ALKYL/ARYL-SULFATASE"/>
    <property type="match status" value="1"/>
</dbReference>